<evidence type="ECO:0000256" key="7">
    <source>
        <dbReference type="ARBA" id="ARBA00049244"/>
    </source>
</evidence>
<evidence type="ECO:0000256" key="3">
    <source>
        <dbReference type="ARBA" id="ARBA00011245"/>
    </source>
</evidence>
<dbReference type="EMBL" id="JADGMQ010000024">
    <property type="protein sequence ID" value="MBI1622825.1"/>
    <property type="molecule type" value="Genomic_DNA"/>
</dbReference>
<protein>
    <recommendedName>
        <fullName evidence="4">DNA-directed DNA polymerase</fullName>
        <ecNumber evidence="4">2.7.7.7</ecNumber>
    </recommendedName>
</protein>
<dbReference type="InterPro" id="IPR043128">
    <property type="entry name" value="Rev_trsase/Diguanyl_cyclase"/>
</dbReference>
<evidence type="ECO:0000256" key="1">
    <source>
        <dbReference type="ARBA" id="ARBA00001946"/>
    </source>
</evidence>
<dbReference type="SUPFAM" id="SSF56672">
    <property type="entry name" value="DNA/RNA polymerases"/>
    <property type="match status" value="1"/>
</dbReference>
<comment type="function">
    <text evidence="6">Poorly processive, error-prone DNA polymerase involved in untargeted mutagenesis. Copies undamaged DNA at stalled replication forks, which arise in vivo from mismatched or misaligned primer ends. These misaligned primers can be extended by PolIV. Exhibits no 3'-5' exonuclease (proofreading) activity. May be involved in translesional synthesis, in conjunction with the beta clamp from PolIII.</text>
</comment>
<name>A0ABS0SJ94_9HYPH</name>
<keyword evidence="5" id="KW-0227">DNA damage</keyword>
<dbReference type="PANTHER" id="PTHR35369:SF2">
    <property type="entry name" value="BLR3025 PROTEIN"/>
    <property type="match status" value="1"/>
</dbReference>
<dbReference type="Gene3D" id="3.40.1170.60">
    <property type="match status" value="1"/>
</dbReference>
<dbReference type="EC" id="2.7.7.7" evidence="4"/>
<comment type="cofactor">
    <cofactor evidence="1">
        <name>Mg(2+)</name>
        <dbReference type="ChEBI" id="CHEBI:18420"/>
    </cofactor>
</comment>
<keyword evidence="11" id="KW-1185">Reference proteome</keyword>
<evidence type="ECO:0000256" key="5">
    <source>
        <dbReference type="ARBA" id="ARBA00022763"/>
    </source>
</evidence>
<dbReference type="CDD" id="cd03468">
    <property type="entry name" value="PolY_like"/>
    <property type="match status" value="1"/>
</dbReference>
<dbReference type="Pfam" id="PF11799">
    <property type="entry name" value="IMS_C"/>
    <property type="match status" value="1"/>
</dbReference>
<evidence type="ECO:0000259" key="9">
    <source>
        <dbReference type="Pfam" id="PF11799"/>
    </source>
</evidence>
<evidence type="ECO:0000256" key="6">
    <source>
        <dbReference type="ARBA" id="ARBA00025589"/>
    </source>
</evidence>
<comment type="subunit">
    <text evidence="3">Monomer.</text>
</comment>
<organism evidence="10 11">
    <name type="scientific">Aquamicrobium zhengzhouense</name>
    <dbReference type="NCBI Taxonomy" id="2781738"/>
    <lineage>
        <taxon>Bacteria</taxon>
        <taxon>Pseudomonadati</taxon>
        <taxon>Pseudomonadota</taxon>
        <taxon>Alphaproteobacteria</taxon>
        <taxon>Hyphomicrobiales</taxon>
        <taxon>Phyllobacteriaceae</taxon>
        <taxon>Aquamicrobium</taxon>
    </lineage>
</organism>
<evidence type="ECO:0000256" key="4">
    <source>
        <dbReference type="ARBA" id="ARBA00012417"/>
    </source>
</evidence>
<dbReference type="Gene3D" id="3.30.70.270">
    <property type="match status" value="1"/>
</dbReference>
<feature type="domain" description="UmuC" evidence="8">
    <location>
        <begin position="48"/>
        <end position="171"/>
    </location>
</feature>
<comment type="similarity">
    <text evidence="2">Belongs to the DNA polymerase type-Y family.</text>
</comment>
<dbReference type="InterPro" id="IPR001126">
    <property type="entry name" value="UmuC"/>
</dbReference>
<dbReference type="Proteomes" id="UP000601789">
    <property type="component" value="Unassembled WGS sequence"/>
</dbReference>
<reference evidence="10 11" key="1">
    <citation type="submission" date="2020-10" db="EMBL/GenBank/DDBJ databases">
        <title>Aquamicrobium zhengzhouensis sp. nov., a exopolysaccharide producing bacterium isolated from farmland soil.</title>
        <authorList>
            <person name="Wang X."/>
        </authorList>
    </citation>
    <scope>NUCLEOTIDE SEQUENCE [LARGE SCALE GENOMIC DNA]</scope>
    <source>
        <strain evidence="11">cd-1</strain>
    </source>
</reference>
<dbReference type="InterPro" id="IPR050356">
    <property type="entry name" value="SulA_CellDiv_inhibitor"/>
</dbReference>
<gene>
    <name evidence="10" type="ORF">IOD40_19420</name>
</gene>
<dbReference type="InterPro" id="IPR017961">
    <property type="entry name" value="DNA_pol_Y-fam_little_finger"/>
</dbReference>
<dbReference type="Pfam" id="PF00817">
    <property type="entry name" value="IMS"/>
    <property type="match status" value="1"/>
</dbReference>
<accession>A0ABS0SJ94</accession>
<evidence type="ECO:0000259" key="8">
    <source>
        <dbReference type="Pfam" id="PF00817"/>
    </source>
</evidence>
<dbReference type="InterPro" id="IPR043502">
    <property type="entry name" value="DNA/RNA_pol_sf"/>
</dbReference>
<proteinExistence type="inferred from homology"/>
<evidence type="ECO:0000313" key="11">
    <source>
        <dbReference type="Proteomes" id="UP000601789"/>
    </source>
</evidence>
<feature type="domain" description="DNA polymerase Y-family little finger" evidence="9">
    <location>
        <begin position="260"/>
        <end position="366"/>
    </location>
</feature>
<evidence type="ECO:0000313" key="10">
    <source>
        <dbReference type="EMBL" id="MBI1622825.1"/>
    </source>
</evidence>
<evidence type="ECO:0000256" key="2">
    <source>
        <dbReference type="ARBA" id="ARBA00010945"/>
    </source>
</evidence>
<sequence>MSTLFANDRPDQPAGRRILALWFPYLPVERILRARLGRAWRKGSAPEHAPLIVSHHQGNRRIIGCLDEGAEALGLKRGLGIADARAMHPQVEIVEADPEADARLLGALADWCDRYTPLVAMSGNDGLFLDITGCAHLFGGEEAMLKDVVTRLAEQGFRALASLASTPGMAWAGARFLDGIRVAQGGEREALSPLPLPALRLDGPICERLESVGLRTIGMVMAAPRAPLARRYGAHLLLRLDQALGGVEEAISPRLPVPTLGVERHLIEPVSATHDIERLVLSLAETLKADLERRGEGARALELVLFRVDGLVFRLRLGVSRPLRDPPTIQRLFREKLAVSKIDADFGFEMVRLAALATSAFRDDQTSLTGRNENAEEDLAQFADRICARLGGSAIVQPRLVASHLPERAVSFTPFRATSAAVRKVRSEPFPLIERPIRLLARPEPVEVAAAEIPEGAPASFRWRRVFYRVARAEGPERIAPEWWLDKPDAPTRDYFRIEDEEGRRYWLFRQGLYGATPELPRWYMHGLFA</sequence>
<comment type="caution">
    <text evidence="10">The sequence shown here is derived from an EMBL/GenBank/DDBJ whole genome shotgun (WGS) entry which is preliminary data.</text>
</comment>
<dbReference type="PANTHER" id="PTHR35369">
    <property type="entry name" value="BLR3025 PROTEIN-RELATED"/>
    <property type="match status" value="1"/>
</dbReference>
<comment type="catalytic activity">
    <reaction evidence="7">
        <text>DNA(n) + a 2'-deoxyribonucleoside 5'-triphosphate = DNA(n+1) + diphosphate</text>
        <dbReference type="Rhea" id="RHEA:22508"/>
        <dbReference type="Rhea" id="RHEA-COMP:17339"/>
        <dbReference type="Rhea" id="RHEA-COMP:17340"/>
        <dbReference type="ChEBI" id="CHEBI:33019"/>
        <dbReference type="ChEBI" id="CHEBI:61560"/>
        <dbReference type="ChEBI" id="CHEBI:173112"/>
        <dbReference type="EC" id="2.7.7.7"/>
    </reaction>
</comment>